<dbReference type="InterPro" id="IPR036188">
    <property type="entry name" value="FAD/NAD-bd_sf"/>
</dbReference>
<dbReference type="Gene3D" id="3.50.50.60">
    <property type="entry name" value="FAD/NAD(P)-binding domain"/>
    <property type="match status" value="2"/>
</dbReference>
<dbReference type="PANTHER" id="PTHR43014">
    <property type="entry name" value="MERCURIC REDUCTASE"/>
    <property type="match status" value="1"/>
</dbReference>
<evidence type="ECO:0000313" key="10">
    <source>
        <dbReference type="EMBL" id="EDY17660.1"/>
    </source>
</evidence>
<keyword evidence="11" id="KW-1185">Reference proteome</keyword>
<dbReference type="PRINTS" id="PR00368">
    <property type="entry name" value="FADPNR"/>
</dbReference>
<feature type="binding site" evidence="6">
    <location>
        <begin position="149"/>
        <end position="151"/>
    </location>
    <ligand>
        <name>FAD</name>
        <dbReference type="ChEBI" id="CHEBI:57692"/>
    </ligand>
</feature>
<evidence type="ECO:0000313" key="11">
    <source>
        <dbReference type="Proteomes" id="UP000005824"/>
    </source>
</evidence>
<evidence type="ECO:0000256" key="2">
    <source>
        <dbReference type="ARBA" id="ARBA00022630"/>
    </source>
</evidence>
<dbReference type="InParanoid" id="B4D709"/>
<dbReference type="InterPro" id="IPR016156">
    <property type="entry name" value="FAD/NAD-linked_Rdtase_dimer_sf"/>
</dbReference>
<feature type="binding site" evidence="6">
    <location>
        <position position="318"/>
    </location>
    <ligand>
        <name>FAD</name>
        <dbReference type="ChEBI" id="CHEBI:57692"/>
    </ligand>
</feature>
<comment type="similarity">
    <text evidence="1">Belongs to the class-I pyridine nucleotide-disulfide oxidoreductase family.</text>
</comment>
<keyword evidence="4" id="KW-0560">Oxidoreductase</keyword>
<gene>
    <name evidence="10" type="ORF">CfE428DRAFT_4699</name>
</gene>
<dbReference type="AlphaFoldDB" id="B4D709"/>
<evidence type="ECO:0000256" key="3">
    <source>
        <dbReference type="ARBA" id="ARBA00022827"/>
    </source>
</evidence>
<dbReference type="PRINTS" id="PR00411">
    <property type="entry name" value="PNDRDTASEI"/>
</dbReference>
<dbReference type="PIRSF" id="PIRSF000350">
    <property type="entry name" value="Mercury_reductase_MerA"/>
    <property type="match status" value="1"/>
</dbReference>
<comment type="cofactor">
    <cofactor evidence="6">
        <name>FAD</name>
        <dbReference type="ChEBI" id="CHEBI:57692"/>
    </cofactor>
    <text evidence="6">Binds 1 FAD per subunit.</text>
</comment>
<proteinExistence type="inferred from homology"/>
<evidence type="ECO:0000256" key="7">
    <source>
        <dbReference type="PIRSR" id="PIRSR000350-4"/>
    </source>
</evidence>
<dbReference type="Gene3D" id="3.30.390.30">
    <property type="match status" value="1"/>
</dbReference>
<feature type="domain" description="FAD/NAD(P)-binding" evidence="9">
    <location>
        <begin position="11"/>
        <end position="331"/>
    </location>
</feature>
<evidence type="ECO:0000256" key="6">
    <source>
        <dbReference type="PIRSR" id="PIRSR000350-3"/>
    </source>
</evidence>
<comment type="caution">
    <text evidence="10">The sequence shown here is derived from an EMBL/GenBank/DDBJ whole genome shotgun (WGS) entry which is preliminary data.</text>
</comment>
<keyword evidence="6" id="KW-0520">NAD</keyword>
<dbReference type="eggNOG" id="COG1249">
    <property type="taxonomic scope" value="Bacteria"/>
</dbReference>
<dbReference type="PANTHER" id="PTHR43014:SF2">
    <property type="entry name" value="MERCURIC REDUCTASE"/>
    <property type="match status" value="1"/>
</dbReference>
<keyword evidence="2" id="KW-0285">Flavoprotein</keyword>
<dbReference type="Pfam" id="PF07992">
    <property type="entry name" value="Pyr_redox_2"/>
    <property type="match status" value="1"/>
</dbReference>
<feature type="binding site" evidence="6">
    <location>
        <position position="120"/>
    </location>
    <ligand>
        <name>FAD</name>
        <dbReference type="ChEBI" id="CHEBI:57692"/>
    </ligand>
</feature>
<evidence type="ECO:0000259" key="9">
    <source>
        <dbReference type="Pfam" id="PF07992"/>
    </source>
</evidence>
<dbReference type="FunCoup" id="B4D709">
    <property type="interactions" value="89"/>
</dbReference>
<sequence>MQTSDKSPEEYDFLVLGSGEAGKYLAWTMARKGLRTAVIERKYVGGSCPNIACLPSKNVIHSAKVANYFWRGREFGIHKEHCWIDMSAVRDRKRKMVDGLVQMHLDIYQSSGTELVIGTGRFVAPRTIEVDLAEGGSRLLRGEKVVISTGSRATVEAIPGLREAEPLTHIEALELDRVPPHLLVIGGGYIGLEMAQAMRRFGSEVTILERNARLLHREDPDVSAEIEGFLGEEGVRIMTGARINRVEGKSGTCVKVHVTREGKDMVLEGSHLLVASGRTPNTSGIGLDRAGVKITERGFVKVNDRLETTAASVWAVGDCAGSPHFTHIAYDDFRIVRDNLAGRRRVTNGRQVPFCMFTDPELARIGLSETEAKKRGIAYRLAKIPMTTILRYPARFPRRVGFLKALIDTNSDRILGFTALGVEAGELIAVVQVAMLAGTPYTTLRDAIFTHPTIAEGLVPLFSAVPSRAS</sequence>
<feature type="binding site" evidence="6">
    <location>
        <position position="209"/>
    </location>
    <ligand>
        <name>NAD(+)</name>
        <dbReference type="ChEBI" id="CHEBI:57540"/>
    </ligand>
</feature>
<feature type="disulfide bond" description="Redox-active" evidence="7">
    <location>
        <begin position="48"/>
        <end position="53"/>
    </location>
</feature>
<dbReference type="InterPro" id="IPR004099">
    <property type="entry name" value="Pyr_nucl-diS_OxRdtase_dimer"/>
</dbReference>
<feature type="binding site" evidence="6">
    <location>
        <position position="57"/>
    </location>
    <ligand>
        <name>FAD</name>
        <dbReference type="ChEBI" id="CHEBI:57692"/>
    </ligand>
</feature>
<dbReference type="EMBL" id="ABVL01000017">
    <property type="protein sequence ID" value="EDY17660.1"/>
    <property type="molecule type" value="Genomic_DNA"/>
</dbReference>
<evidence type="ECO:0000256" key="5">
    <source>
        <dbReference type="PIRSR" id="PIRSR000350-2"/>
    </source>
</evidence>
<dbReference type="STRING" id="497964.CfE428DRAFT_4699"/>
<evidence type="ECO:0000256" key="1">
    <source>
        <dbReference type="ARBA" id="ARBA00007532"/>
    </source>
</evidence>
<dbReference type="GO" id="GO:0003955">
    <property type="term" value="F:NAD(P)H dehydrogenase (quinone) activity"/>
    <property type="evidence" value="ECO:0007669"/>
    <property type="project" value="TreeGrafter"/>
</dbReference>
<dbReference type="Pfam" id="PF02852">
    <property type="entry name" value="Pyr_redox_dim"/>
    <property type="match status" value="1"/>
</dbReference>
<name>B4D709_9BACT</name>
<feature type="binding site" evidence="6">
    <location>
        <begin position="186"/>
        <end position="193"/>
    </location>
    <ligand>
        <name>NAD(+)</name>
        <dbReference type="ChEBI" id="CHEBI:57540"/>
    </ligand>
</feature>
<evidence type="ECO:0000259" key="8">
    <source>
        <dbReference type="Pfam" id="PF02852"/>
    </source>
</evidence>
<feature type="domain" description="Pyridine nucleotide-disulphide oxidoreductase dimerisation" evidence="8">
    <location>
        <begin position="352"/>
        <end position="459"/>
    </location>
</feature>
<dbReference type="RefSeq" id="WP_006982020.1">
    <property type="nucleotide sequence ID" value="NZ_ABVL01000017.1"/>
</dbReference>
<accession>B4D709</accession>
<feature type="binding site" evidence="6">
    <location>
        <position position="277"/>
    </location>
    <ligand>
        <name>NAD(+)</name>
        <dbReference type="ChEBI" id="CHEBI:57540"/>
    </ligand>
</feature>
<dbReference type="Proteomes" id="UP000005824">
    <property type="component" value="Unassembled WGS sequence"/>
</dbReference>
<keyword evidence="6" id="KW-0547">Nucleotide-binding</keyword>
<feature type="active site" description="Proton acceptor" evidence="5">
    <location>
        <position position="451"/>
    </location>
</feature>
<protein>
    <submittedName>
        <fullName evidence="10">Pyridine nucleotide-disulphide oxidoreductase dimerisation region</fullName>
    </submittedName>
</protein>
<organism evidence="10 11">
    <name type="scientific">Chthoniobacter flavus Ellin428</name>
    <dbReference type="NCBI Taxonomy" id="497964"/>
    <lineage>
        <taxon>Bacteria</taxon>
        <taxon>Pseudomonadati</taxon>
        <taxon>Verrucomicrobiota</taxon>
        <taxon>Spartobacteria</taxon>
        <taxon>Chthoniobacterales</taxon>
        <taxon>Chthoniobacteraceae</taxon>
        <taxon>Chthoniobacter</taxon>
    </lineage>
</organism>
<dbReference type="GO" id="GO:0050660">
    <property type="term" value="F:flavin adenine dinucleotide binding"/>
    <property type="evidence" value="ECO:0007669"/>
    <property type="project" value="TreeGrafter"/>
</dbReference>
<dbReference type="InterPro" id="IPR001100">
    <property type="entry name" value="Pyr_nuc-diS_OxRdtase"/>
</dbReference>
<dbReference type="SUPFAM" id="SSF51905">
    <property type="entry name" value="FAD/NAD(P)-binding domain"/>
    <property type="match status" value="1"/>
</dbReference>
<evidence type="ECO:0000256" key="4">
    <source>
        <dbReference type="ARBA" id="ARBA00023002"/>
    </source>
</evidence>
<dbReference type="InterPro" id="IPR023753">
    <property type="entry name" value="FAD/NAD-binding_dom"/>
</dbReference>
<dbReference type="FunFam" id="3.30.390.30:FF:000001">
    <property type="entry name" value="Dihydrolipoyl dehydrogenase"/>
    <property type="match status" value="1"/>
</dbReference>
<reference evidence="10 11" key="1">
    <citation type="journal article" date="2011" name="J. Bacteriol.">
        <title>Genome sequence of Chthoniobacter flavus Ellin428, an aerobic heterotrophic soil bacterium.</title>
        <authorList>
            <person name="Kant R."/>
            <person name="van Passel M.W."/>
            <person name="Palva A."/>
            <person name="Lucas S."/>
            <person name="Lapidus A."/>
            <person name="Glavina Del Rio T."/>
            <person name="Dalin E."/>
            <person name="Tice H."/>
            <person name="Bruce D."/>
            <person name="Goodwin L."/>
            <person name="Pitluck S."/>
            <person name="Larimer F.W."/>
            <person name="Land M.L."/>
            <person name="Hauser L."/>
            <person name="Sangwan P."/>
            <person name="de Vos W.M."/>
            <person name="Janssen P.H."/>
            <person name="Smidt H."/>
        </authorList>
    </citation>
    <scope>NUCLEOTIDE SEQUENCE [LARGE SCALE GENOMIC DNA]</scope>
    <source>
        <strain evidence="10 11">Ellin428</strain>
    </source>
</reference>
<dbReference type="SUPFAM" id="SSF55424">
    <property type="entry name" value="FAD/NAD-linked reductases, dimerisation (C-terminal) domain"/>
    <property type="match status" value="1"/>
</dbReference>
<keyword evidence="3 6" id="KW-0274">FAD</keyword>